<evidence type="ECO:0000313" key="4">
    <source>
        <dbReference type="Proteomes" id="UP000195611"/>
    </source>
</evidence>
<organism evidence="3 4">
    <name type="scientific">Marinilactibacillus psychrotolerans 42ea</name>
    <dbReference type="NCBI Taxonomy" id="1255609"/>
    <lineage>
        <taxon>Bacteria</taxon>
        <taxon>Bacillati</taxon>
        <taxon>Bacillota</taxon>
        <taxon>Bacilli</taxon>
        <taxon>Lactobacillales</taxon>
        <taxon>Carnobacteriaceae</taxon>
        <taxon>Marinilactibacillus</taxon>
    </lineage>
</organism>
<evidence type="ECO:0000256" key="1">
    <source>
        <dbReference type="ARBA" id="ARBA00023125"/>
    </source>
</evidence>
<reference evidence="3 4" key="1">
    <citation type="submission" date="2017-02" db="EMBL/GenBank/DDBJ databases">
        <authorList>
            <person name="Peterson S.W."/>
        </authorList>
    </citation>
    <scope>NUCLEOTIDE SEQUENCE [LARGE SCALE GENOMIC DNA]</scope>
    <source>
        <strain evidence="3 4">42ea</strain>
    </source>
</reference>
<keyword evidence="1" id="KW-0238">DNA-binding</keyword>
<dbReference type="GO" id="GO:0003677">
    <property type="term" value="F:DNA binding"/>
    <property type="evidence" value="ECO:0007669"/>
    <property type="project" value="UniProtKB-KW"/>
</dbReference>
<protein>
    <submittedName>
        <fullName evidence="3">Transcriptional regulator, XRE family</fullName>
    </submittedName>
</protein>
<dbReference type="PANTHER" id="PTHR46558:SF14">
    <property type="entry name" value="HTH-TYPE TRANSCRIPTIONAL REGULATOR ANSR"/>
    <property type="match status" value="1"/>
</dbReference>
<accession>A0A1R4IHF5</accession>
<dbReference type="RefSeq" id="WP_087057006.1">
    <property type="nucleotide sequence ID" value="NZ_FUKW01000014.1"/>
</dbReference>
<dbReference type="EMBL" id="FUKW01000014">
    <property type="protein sequence ID" value="SJN18833.1"/>
    <property type="molecule type" value="Genomic_DNA"/>
</dbReference>
<gene>
    <name evidence="3" type="ORF">FM115_01015</name>
</gene>
<dbReference type="SUPFAM" id="SSF47413">
    <property type="entry name" value="lambda repressor-like DNA-binding domains"/>
    <property type="match status" value="1"/>
</dbReference>
<sequence length="125" mass="14602">MDKERLKMLRKEKGLTQGDMAEILEIARTTYANYEQGTREPDNRTLNRLADFFIVSIDYLLGRDVPRWATPEDLVDLEEILKNNVHMAYGGEDLTDEDKQRVQEVLKIIFWDKLKKKGSNEGKVK</sequence>
<dbReference type="CDD" id="cd00093">
    <property type="entry name" value="HTH_XRE"/>
    <property type="match status" value="1"/>
</dbReference>
<dbReference type="InterPro" id="IPR001387">
    <property type="entry name" value="Cro/C1-type_HTH"/>
</dbReference>
<dbReference type="InterPro" id="IPR010982">
    <property type="entry name" value="Lambda_DNA-bd_dom_sf"/>
</dbReference>
<dbReference type="PROSITE" id="PS50943">
    <property type="entry name" value="HTH_CROC1"/>
    <property type="match status" value="1"/>
</dbReference>
<proteinExistence type="predicted"/>
<dbReference type="AlphaFoldDB" id="A0A1R4IHF5"/>
<feature type="domain" description="HTH cro/C1-type" evidence="2">
    <location>
        <begin position="6"/>
        <end position="60"/>
    </location>
</feature>
<name>A0A1R4IHF5_9LACT</name>
<evidence type="ECO:0000313" key="3">
    <source>
        <dbReference type="EMBL" id="SJN18833.1"/>
    </source>
</evidence>
<evidence type="ECO:0000259" key="2">
    <source>
        <dbReference type="PROSITE" id="PS50943"/>
    </source>
</evidence>
<dbReference type="PANTHER" id="PTHR46558">
    <property type="entry name" value="TRACRIPTIONAL REGULATORY PROTEIN-RELATED-RELATED"/>
    <property type="match status" value="1"/>
</dbReference>
<dbReference type="Pfam" id="PF01381">
    <property type="entry name" value="HTH_3"/>
    <property type="match status" value="1"/>
</dbReference>
<dbReference type="Gene3D" id="1.10.260.40">
    <property type="entry name" value="lambda repressor-like DNA-binding domains"/>
    <property type="match status" value="1"/>
</dbReference>
<dbReference type="Proteomes" id="UP000195611">
    <property type="component" value="Unassembled WGS sequence"/>
</dbReference>
<dbReference type="SMART" id="SM00530">
    <property type="entry name" value="HTH_XRE"/>
    <property type="match status" value="1"/>
</dbReference>